<evidence type="ECO:0000313" key="2">
    <source>
        <dbReference type="Proteomes" id="UP000184192"/>
    </source>
</evidence>
<protein>
    <recommendedName>
        <fullName evidence="3">Aminoglycoside phosphotransferase domain-containing protein</fullName>
    </recommendedName>
</protein>
<evidence type="ECO:0000313" key="1">
    <source>
        <dbReference type="EMBL" id="SHJ58316.1"/>
    </source>
</evidence>
<reference evidence="2" key="1">
    <citation type="submission" date="2016-11" db="EMBL/GenBank/DDBJ databases">
        <authorList>
            <person name="Varghese N."/>
            <person name="Submissions S."/>
        </authorList>
    </citation>
    <scope>NUCLEOTIDE SEQUENCE [LARGE SCALE GENOMIC DNA]</scope>
    <source>
        <strain evidence="2">DSM 26884</strain>
    </source>
</reference>
<gene>
    <name evidence="1" type="ORF">SAMN05444350_13732</name>
</gene>
<dbReference type="EMBL" id="FQZN01000037">
    <property type="protein sequence ID" value="SHJ58316.1"/>
    <property type="molecule type" value="Genomic_DNA"/>
</dbReference>
<organism evidence="1 2">
    <name type="scientific">Bacteroides stercorirosoris</name>
    <dbReference type="NCBI Taxonomy" id="871324"/>
    <lineage>
        <taxon>Bacteria</taxon>
        <taxon>Pseudomonadati</taxon>
        <taxon>Bacteroidota</taxon>
        <taxon>Bacteroidia</taxon>
        <taxon>Bacteroidales</taxon>
        <taxon>Bacteroidaceae</taxon>
        <taxon>Bacteroides</taxon>
    </lineage>
</organism>
<dbReference type="AlphaFoldDB" id="A0A1M6KH77"/>
<evidence type="ECO:0008006" key="3">
    <source>
        <dbReference type="Google" id="ProtNLM"/>
    </source>
</evidence>
<proteinExistence type="predicted"/>
<sequence length="385" mass="45491">MSMKSVEHSALWTICEKDKGDKYVELQNSVGQRWYIPLRNSSVHLSLFQPSSIQGKIVVYLFEIIKHFPIILHIIHAKIVRLQFTKDFQDIIENIFKTNHCTFGVFCGSPGYHQKPTLLISKGKYILGYCKLTDNEYVKKLFQDENENLTYLHSKGIINVPTPLFCDHLPFRQSILAFIQSTNRNREKKVKIATYTNQKLIDFVKQTNTKTKVAIPFNDSDFSKSINNLEQHIHLLKDMDMKDTLKSGISMINENRDSFKYFCASHGDLTPWNSFIVQNGFFAFDLEYFKKSYTPWYDYFHFFTQEMLYNNHANAEQIYLKYKDLRSHFFLNQNNVDLFYLSYLLIIFEFYLNRDNGILNDRINECMEIWASLIKHILENVSKNN</sequence>
<keyword evidence="2" id="KW-1185">Reference proteome</keyword>
<accession>A0A1M6KH77</accession>
<name>A0A1M6KH77_9BACE</name>
<dbReference type="Proteomes" id="UP000184192">
    <property type="component" value="Unassembled WGS sequence"/>
</dbReference>